<name>A0A1X7JPJ4_9BACT</name>
<evidence type="ECO:0000313" key="2">
    <source>
        <dbReference type="EMBL" id="SMG30039.1"/>
    </source>
</evidence>
<dbReference type="Pfam" id="PF17931">
    <property type="entry name" value="TetR_C_23"/>
    <property type="match status" value="1"/>
</dbReference>
<dbReference type="SUPFAM" id="SSF48498">
    <property type="entry name" value="Tetracyclin repressor-like, C-terminal domain"/>
    <property type="match status" value="1"/>
</dbReference>
<evidence type="ECO:0000313" key="3">
    <source>
        <dbReference type="Proteomes" id="UP000193804"/>
    </source>
</evidence>
<dbReference type="EMBL" id="FXAW01000003">
    <property type="protein sequence ID" value="SMG30039.1"/>
    <property type="molecule type" value="Genomic_DNA"/>
</dbReference>
<dbReference type="OrthoDB" id="977687at2"/>
<accession>A0A1X7JPJ4</accession>
<evidence type="ECO:0000259" key="1">
    <source>
        <dbReference type="Pfam" id="PF17931"/>
    </source>
</evidence>
<dbReference type="Gene3D" id="1.10.357.10">
    <property type="entry name" value="Tetracycline Repressor, domain 2"/>
    <property type="match status" value="1"/>
</dbReference>
<organism evidence="2 3">
    <name type="scientific">Marivirga sericea</name>
    <dbReference type="NCBI Taxonomy" id="1028"/>
    <lineage>
        <taxon>Bacteria</taxon>
        <taxon>Pseudomonadati</taxon>
        <taxon>Bacteroidota</taxon>
        <taxon>Cytophagia</taxon>
        <taxon>Cytophagales</taxon>
        <taxon>Marivirgaceae</taxon>
        <taxon>Marivirga</taxon>
    </lineage>
</organism>
<gene>
    <name evidence="2" type="ORF">SAMN05661096_01930</name>
</gene>
<keyword evidence="2" id="KW-0238">DNA-binding</keyword>
<keyword evidence="3" id="KW-1185">Reference proteome</keyword>
<dbReference type="InterPro" id="IPR036271">
    <property type="entry name" value="Tet_transcr_reg_TetR-rel_C_sf"/>
</dbReference>
<dbReference type="STRING" id="1028.SAMN05661096_01930"/>
<dbReference type="AlphaFoldDB" id="A0A1X7JPJ4"/>
<reference evidence="3" key="1">
    <citation type="submission" date="2017-04" db="EMBL/GenBank/DDBJ databases">
        <authorList>
            <person name="Varghese N."/>
            <person name="Submissions S."/>
        </authorList>
    </citation>
    <scope>NUCLEOTIDE SEQUENCE [LARGE SCALE GENOMIC DNA]</scope>
    <source>
        <strain evidence="3">DSM 4125</strain>
    </source>
</reference>
<dbReference type="Proteomes" id="UP000193804">
    <property type="component" value="Unassembled WGS sequence"/>
</dbReference>
<feature type="domain" description="Tetracyclin repressor-like C-terminal" evidence="1">
    <location>
        <begin position="86"/>
        <end position="212"/>
    </location>
</feature>
<sequence length="216" mass="25463">MAKKQTAKPVDLKIKEAYIDFVLENGQEPASIYKFAKDLKMKEVDFYNHYNSFKALKKHIWADFLTETIENLHAEESFVEYSSREKLLALYFTIIEVLKANRSYAMMDLHEMRKGDLKPAFLEVFKKHFYKFVDELLLQGKETEEIMDRPVIGDRYAEGLWIQTLFILQFWANDDSKDFEKTDAAIEKAVNVAYDLMGKSPLDSMFDFAKFIFQNR</sequence>
<dbReference type="GO" id="GO:0003677">
    <property type="term" value="F:DNA binding"/>
    <property type="evidence" value="ECO:0007669"/>
    <property type="project" value="UniProtKB-KW"/>
</dbReference>
<protein>
    <submittedName>
        <fullName evidence="2">DNA-binding transcriptional regulator, AcrR family</fullName>
    </submittedName>
</protein>
<dbReference type="RefSeq" id="WP_085516839.1">
    <property type="nucleotide sequence ID" value="NZ_FXAW01000003.1"/>
</dbReference>
<proteinExistence type="predicted"/>
<dbReference type="InterPro" id="IPR041673">
    <property type="entry name" value="TetR_C_23"/>
</dbReference>